<dbReference type="PRINTS" id="PR00722">
    <property type="entry name" value="CHYMOTRYPSIN"/>
</dbReference>
<dbReference type="AlphaFoldDB" id="A0A0A1UNU6"/>
<dbReference type="GO" id="GO:0004252">
    <property type="term" value="F:serine-type endopeptidase activity"/>
    <property type="evidence" value="ECO:0007669"/>
    <property type="project" value="InterPro"/>
</dbReference>
<dbReference type="PANTHER" id="PTHR24276">
    <property type="entry name" value="POLYSERASE-RELATED"/>
    <property type="match status" value="1"/>
</dbReference>
<dbReference type="Pfam" id="PF00089">
    <property type="entry name" value="Trypsin"/>
    <property type="match status" value="1"/>
</dbReference>
<dbReference type="InterPro" id="IPR043504">
    <property type="entry name" value="Peptidase_S1_PA_chymotrypsin"/>
</dbReference>
<feature type="domain" description="Peptidase S1" evidence="4">
    <location>
        <begin position="27"/>
        <end position="259"/>
    </location>
</feature>
<evidence type="ECO:0000256" key="2">
    <source>
        <dbReference type="ARBA" id="ARBA00023157"/>
    </source>
</evidence>
<evidence type="ECO:0000259" key="4">
    <source>
        <dbReference type="PROSITE" id="PS50240"/>
    </source>
</evidence>
<dbReference type="InterPro" id="IPR001254">
    <property type="entry name" value="Trypsin_dom"/>
</dbReference>
<dbReference type="InterPro" id="IPR050430">
    <property type="entry name" value="Peptidase_S1"/>
</dbReference>
<dbReference type="Proteomes" id="UP000030151">
    <property type="component" value="Unassembled WGS sequence"/>
</dbReference>
<dbReference type="SMART" id="SM00020">
    <property type="entry name" value="Tryp_SPc"/>
    <property type="match status" value="1"/>
</dbReference>
<evidence type="ECO:0000256" key="3">
    <source>
        <dbReference type="SAM" id="SignalP"/>
    </source>
</evidence>
<dbReference type="PROSITE" id="PS50240">
    <property type="entry name" value="TRYPSIN_DOM"/>
    <property type="match status" value="1"/>
</dbReference>
<sequence>MARKSAIMLAVACSTLLTTAASIDKRLAGGEAAQIGDIPSMVSIQNERGYHECGGTLLDSTTVLTAAHCLGSSHAVRAGTLVKHLPFYSPLPRNAHEGGVIANISSRKPHPNYKKQTSVYDSPENDIAIVKLLTPIEKSDVIDYAPLPADGANPVADSAAIAAGCYHQLIKVELPVRGREFCEKIAPKIFHGKDTYLCVGGDGKGACHEDSGGPLFDKETKQFIGLTSFGLGRFPCGPTHPSVYTRISGYISFIKENMGGSSSV</sequence>
<protein>
    <submittedName>
        <fullName evidence="5">Peptidase S1 domain protein</fullName>
    </submittedName>
</protein>
<dbReference type="HOGENOM" id="CLU_006842_7_5_1"/>
<evidence type="ECO:0000256" key="1">
    <source>
        <dbReference type="ARBA" id="ARBA00007664"/>
    </source>
</evidence>
<evidence type="ECO:0000313" key="5">
    <source>
        <dbReference type="EMBL" id="EXU96519.1"/>
    </source>
</evidence>
<proteinExistence type="inferred from homology"/>
<dbReference type="eggNOG" id="KOG3627">
    <property type="taxonomic scope" value="Eukaryota"/>
</dbReference>
<name>A0A0A1UNU6_9HYPO</name>
<reference evidence="5 6" key="1">
    <citation type="submission" date="2014-02" db="EMBL/GenBank/DDBJ databases">
        <title>The genome sequence of the entomopathogenic fungus Metarhizium robertsii ARSEF 2575.</title>
        <authorList>
            <person name="Giuliano Garisto Donzelli B."/>
            <person name="Roe B.A."/>
            <person name="Macmil S.L."/>
            <person name="Krasnoff S.B."/>
            <person name="Gibson D.M."/>
        </authorList>
    </citation>
    <scope>NUCLEOTIDE SEQUENCE [LARGE SCALE GENOMIC DNA]</scope>
    <source>
        <strain evidence="5 6">ARSEF 2575</strain>
    </source>
</reference>
<dbReference type="OrthoDB" id="4915747at2759"/>
<keyword evidence="3" id="KW-0732">Signal</keyword>
<organism evidence="5 6">
    <name type="scientific">Metarhizium robertsii</name>
    <dbReference type="NCBI Taxonomy" id="568076"/>
    <lineage>
        <taxon>Eukaryota</taxon>
        <taxon>Fungi</taxon>
        <taxon>Dikarya</taxon>
        <taxon>Ascomycota</taxon>
        <taxon>Pezizomycotina</taxon>
        <taxon>Sordariomycetes</taxon>
        <taxon>Hypocreomycetidae</taxon>
        <taxon>Hypocreales</taxon>
        <taxon>Clavicipitaceae</taxon>
        <taxon>Metarhizium</taxon>
    </lineage>
</organism>
<dbReference type="PROSITE" id="PS00134">
    <property type="entry name" value="TRYPSIN_HIS"/>
    <property type="match status" value="1"/>
</dbReference>
<keyword evidence="2" id="KW-1015">Disulfide bond</keyword>
<feature type="signal peptide" evidence="3">
    <location>
        <begin position="1"/>
        <end position="20"/>
    </location>
</feature>
<dbReference type="Gene3D" id="2.40.10.10">
    <property type="entry name" value="Trypsin-like serine proteases"/>
    <property type="match status" value="1"/>
</dbReference>
<comment type="similarity">
    <text evidence="1">Belongs to the peptidase S1 family.</text>
</comment>
<dbReference type="InterPro" id="IPR018114">
    <property type="entry name" value="TRYPSIN_HIS"/>
</dbReference>
<dbReference type="PANTHER" id="PTHR24276:SF91">
    <property type="entry name" value="AT26814P-RELATED"/>
    <property type="match status" value="1"/>
</dbReference>
<dbReference type="EMBL" id="JELW01000048">
    <property type="protein sequence ID" value="EXU96519.1"/>
    <property type="molecule type" value="Genomic_DNA"/>
</dbReference>
<dbReference type="CDD" id="cd00190">
    <property type="entry name" value="Tryp_SPc"/>
    <property type="match status" value="1"/>
</dbReference>
<comment type="caution">
    <text evidence="5">The sequence shown here is derived from an EMBL/GenBank/DDBJ whole genome shotgun (WGS) entry which is preliminary data.</text>
</comment>
<dbReference type="SUPFAM" id="SSF50494">
    <property type="entry name" value="Trypsin-like serine proteases"/>
    <property type="match status" value="1"/>
</dbReference>
<feature type="chain" id="PRO_5001980715" evidence="3">
    <location>
        <begin position="21"/>
        <end position="264"/>
    </location>
</feature>
<dbReference type="InterPro" id="IPR009003">
    <property type="entry name" value="Peptidase_S1_PA"/>
</dbReference>
<dbReference type="InterPro" id="IPR001314">
    <property type="entry name" value="Peptidase_S1A"/>
</dbReference>
<evidence type="ECO:0000313" key="6">
    <source>
        <dbReference type="Proteomes" id="UP000030151"/>
    </source>
</evidence>
<gene>
    <name evidence="5" type="ORF">X797_010330</name>
</gene>
<dbReference type="GO" id="GO:0006508">
    <property type="term" value="P:proteolysis"/>
    <property type="evidence" value="ECO:0007669"/>
    <property type="project" value="InterPro"/>
</dbReference>
<accession>A0A0A1UNU6</accession>